<name>A0AAD3TLV2_NEPGR</name>
<sequence>MDLQLPEDDEKPQPMGCKSTELQVSNIESKKLQSFDGNGQELKPFDDKTRDLGPLESKTQVDLESSDKLEVTQKFECVHLEATER</sequence>
<keyword evidence="3" id="KW-1185">Reference proteome</keyword>
<dbReference type="AlphaFoldDB" id="A0AAD3TLV2"/>
<organism evidence="2 3">
    <name type="scientific">Nepenthes gracilis</name>
    <name type="common">Slender pitcher plant</name>
    <dbReference type="NCBI Taxonomy" id="150966"/>
    <lineage>
        <taxon>Eukaryota</taxon>
        <taxon>Viridiplantae</taxon>
        <taxon>Streptophyta</taxon>
        <taxon>Embryophyta</taxon>
        <taxon>Tracheophyta</taxon>
        <taxon>Spermatophyta</taxon>
        <taxon>Magnoliopsida</taxon>
        <taxon>eudicotyledons</taxon>
        <taxon>Gunneridae</taxon>
        <taxon>Pentapetalae</taxon>
        <taxon>Caryophyllales</taxon>
        <taxon>Nepenthaceae</taxon>
        <taxon>Nepenthes</taxon>
    </lineage>
</organism>
<protein>
    <submittedName>
        <fullName evidence="2">Uncharacterized protein</fullName>
    </submittedName>
</protein>
<dbReference type="EMBL" id="BSYO01000040">
    <property type="protein sequence ID" value="GMH31476.1"/>
    <property type="molecule type" value="Genomic_DNA"/>
</dbReference>
<feature type="region of interest" description="Disordered" evidence="1">
    <location>
        <begin position="32"/>
        <end position="66"/>
    </location>
</feature>
<proteinExistence type="predicted"/>
<accession>A0AAD3TLV2</accession>
<dbReference type="Proteomes" id="UP001279734">
    <property type="component" value="Unassembled WGS sequence"/>
</dbReference>
<evidence type="ECO:0000256" key="1">
    <source>
        <dbReference type="SAM" id="MobiDB-lite"/>
    </source>
</evidence>
<evidence type="ECO:0000313" key="3">
    <source>
        <dbReference type="Proteomes" id="UP001279734"/>
    </source>
</evidence>
<evidence type="ECO:0000313" key="2">
    <source>
        <dbReference type="EMBL" id="GMH31476.1"/>
    </source>
</evidence>
<feature type="compositionally biased region" description="Basic and acidic residues" evidence="1">
    <location>
        <begin position="43"/>
        <end position="66"/>
    </location>
</feature>
<comment type="caution">
    <text evidence="2">The sequence shown here is derived from an EMBL/GenBank/DDBJ whole genome shotgun (WGS) entry which is preliminary data.</text>
</comment>
<gene>
    <name evidence="2" type="ORF">Nepgr_033319</name>
</gene>
<reference evidence="2" key="1">
    <citation type="submission" date="2023-05" db="EMBL/GenBank/DDBJ databases">
        <title>Nepenthes gracilis genome sequencing.</title>
        <authorList>
            <person name="Fukushima K."/>
        </authorList>
    </citation>
    <scope>NUCLEOTIDE SEQUENCE</scope>
    <source>
        <strain evidence="2">SING2019-196</strain>
    </source>
</reference>